<reference evidence="3 4" key="1">
    <citation type="submission" date="2020-08" db="EMBL/GenBank/DDBJ databases">
        <title>Edaphobacter telluris sp. nov. and Acidobacterium dinghuensis sp. nov., two acidobacteria isolated from forest soil.</title>
        <authorList>
            <person name="Fu J."/>
            <person name="Qiu L."/>
        </authorList>
    </citation>
    <scope>NUCLEOTIDE SEQUENCE [LARGE SCALE GENOMIC DNA]</scope>
    <source>
        <strain evidence="3">4Y35</strain>
    </source>
</reference>
<dbReference type="PANTHER" id="PTHR12526:SF630">
    <property type="entry name" value="GLYCOSYLTRANSFERASE"/>
    <property type="match status" value="1"/>
</dbReference>
<feature type="domain" description="Glycosyl transferase family 1" evidence="1">
    <location>
        <begin position="186"/>
        <end position="357"/>
    </location>
</feature>
<dbReference type="InterPro" id="IPR028098">
    <property type="entry name" value="Glyco_trans_4-like_N"/>
</dbReference>
<dbReference type="GO" id="GO:0016757">
    <property type="term" value="F:glycosyltransferase activity"/>
    <property type="evidence" value="ECO:0007669"/>
    <property type="project" value="InterPro"/>
</dbReference>
<accession>A0A7G8BRL7</accession>
<dbReference type="Gene3D" id="3.40.50.2000">
    <property type="entry name" value="Glycogen Phosphorylase B"/>
    <property type="match status" value="2"/>
</dbReference>
<sequence>MSSLHIAISWATEGAGGSGRVTADLAKYLPAQGIDVLGAVSAPPNVAEVTGGKILNVAPGASSTWSRMLGARKTITQIINEKQPQIVASHFALYTFPALDRLKRSTHVVHFHGPWSDESREEGADKVTAAVKHWVEETVYSKAARVIVLSRAFADLATRSYGVPEAIVRIIPGAVDLERFAVSESRQQARETLDWPKDRRILVSVRRLANRMGLGTLVAAMQRVTKEYPDTILYIAGKGRLREALQAQIEESGLHQHVKLLGYVPDTTLPLLYRAADMNIVPTLALEGFGLVAAEALAAGTPSIVTPVGGLPEVVAPLSENLIFPSSKQEDLEQHLLTQLSHPELLPSEQACRSYAAEHFNASLMAMRTAAVYREVL</sequence>
<dbReference type="SUPFAM" id="SSF53756">
    <property type="entry name" value="UDP-Glycosyltransferase/glycogen phosphorylase"/>
    <property type="match status" value="1"/>
</dbReference>
<keyword evidence="4" id="KW-1185">Reference proteome</keyword>
<dbReference type="CDD" id="cd03801">
    <property type="entry name" value="GT4_PimA-like"/>
    <property type="match status" value="1"/>
</dbReference>
<organism evidence="3 4">
    <name type="scientific">Alloacidobacterium dinghuense</name>
    <dbReference type="NCBI Taxonomy" id="2763107"/>
    <lineage>
        <taxon>Bacteria</taxon>
        <taxon>Pseudomonadati</taxon>
        <taxon>Acidobacteriota</taxon>
        <taxon>Terriglobia</taxon>
        <taxon>Terriglobales</taxon>
        <taxon>Acidobacteriaceae</taxon>
        <taxon>Alloacidobacterium</taxon>
    </lineage>
</organism>
<dbReference type="PANTHER" id="PTHR12526">
    <property type="entry name" value="GLYCOSYLTRANSFERASE"/>
    <property type="match status" value="1"/>
</dbReference>
<proteinExistence type="predicted"/>
<evidence type="ECO:0000259" key="2">
    <source>
        <dbReference type="Pfam" id="PF13439"/>
    </source>
</evidence>
<protein>
    <submittedName>
        <fullName evidence="3">Glycosyltransferase family 4 protein</fullName>
    </submittedName>
</protein>
<dbReference type="Pfam" id="PF13439">
    <property type="entry name" value="Glyco_transf_4"/>
    <property type="match status" value="1"/>
</dbReference>
<evidence type="ECO:0000259" key="1">
    <source>
        <dbReference type="Pfam" id="PF00534"/>
    </source>
</evidence>
<dbReference type="InterPro" id="IPR001296">
    <property type="entry name" value="Glyco_trans_1"/>
</dbReference>
<evidence type="ECO:0000313" key="4">
    <source>
        <dbReference type="Proteomes" id="UP000515312"/>
    </source>
</evidence>
<name>A0A7G8BRL7_9BACT</name>
<dbReference type="Proteomes" id="UP000515312">
    <property type="component" value="Chromosome"/>
</dbReference>
<feature type="domain" description="Glycosyltransferase subfamily 4-like N-terminal" evidence="2">
    <location>
        <begin position="16"/>
        <end position="179"/>
    </location>
</feature>
<dbReference type="AlphaFoldDB" id="A0A7G8BRL7"/>
<dbReference type="Pfam" id="PF00534">
    <property type="entry name" value="Glycos_transf_1"/>
    <property type="match status" value="1"/>
</dbReference>
<dbReference type="EMBL" id="CP060394">
    <property type="protein sequence ID" value="QNI35187.1"/>
    <property type="molecule type" value="Genomic_DNA"/>
</dbReference>
<evidence type="ECO:0000313" key="3">
    <source>
        <dbReference type="EMBL" id="QNI35187.1"/>
    </source>
</evidence>
<keyword evidence="3" id="KW-0808">Transferase</keyword>
<gene>
    <name evidence="3" type="ORF">H7849_25195</name>
</gene>
<dbReference type="KEGG" id="adin:H7849_25195"/>